<reference evidence="2" key="1">
    <citation type="submission" date="2014-09" db="EMBL/GenBank/DDBJ databases">
        <authorList>
            <person name="Magalhaes I.L.F."/>
            <person name="Oliveira U."/>
            <person name="Santos F.R."/>
            <person name="Vidigal T.H.D.A."/>
            <person name="Brescovit A.D."/>
            <person name="Santos A.J."/>
        </authorList>
    </citation>
    <scope>NUCLEOTIDE SEQUENCE</scope>
    <source>
        <tissue evidence="2">Shoot tissue taken approximately 20 cm above the soil surface</tissue>
    </source>
</reference>
<feature type="compositionally biased region" description="Basic residues" evidence="1">
    <location>
        <begin position="1"/>
        <end position="13"/>
    </location>
</feature>
<protein>
    <submittedName>
        <fullName evidence="2">Uncharacterized protein</fullName>
    </submittedName>
</protein>
<organism evidence="2">
    <name type="scientific">Arundo donax</name>
    <name type="common">Giant reed</name>
    <name type="synonym">Donax arundinaceus</name>
    <dbReference type="NCBI Taxonomy" id="35708"/>
    <lineage>
        <taxon>Eukaryota</taxon>
        <taxon>Viridiplantae</taxon>
        <taxon>Streptophyta</taxon>
        <taxon>Embryophyta</taxon>
        <taxon>Tracheophyta</taxon>
        <taxon>Spermatophyta</taxon>
        <taxon>Magnoliopsida</taxon>
        <taxon>Liliopsida</taxon>
        <taxon>Poales</taxon>
        <taxon>Poaceae</taxon>
        <taxon>PACMAD clade</taxon>
        <taxon>Arundinoideae</taxon>
        <taxon>Arundineae</taxon>
        <taxon>Arundo</taxon>
    </lineage>
</organism>
<accession>A0A0A8XQP6</accession>
<sequence length="80" mass="9307">MWTHLPKTKRKHTIPISRAPRRNSDTLINKLMTRDNAIDAPAQFTNYANQKEERQKFQNSLAASSFPSMFGYVSYSKIFL</sequence>
<evidence type="ECO:0000313" key="2">
    <source>
        <dbReference type="EMBL" id="JAD14965.1"/>
    </source>
</evidence>
<name>A0A0A8XQP6_ARUDO</name>
<feature type="region of interest" description="Disordered" evidence="1">
    <location>
        <begin position="1"/>
        <end position="21"/>
    </location>
</feature>
<proteinExistence type="predicted"/>
<evidence type="ECO:0000256" key="1">
    <source>
        <dbReference type="SAM" id="MobiDB-lite"/>
    </source>
</evidence>
<dbReference type="EMBL" id="GBRH01282930">
    <property type="protein sequence ID" value="JAD14965.1"/>
    <property type="molecule type" value="Transcribed_RNA"/>
</dbReference>
<dbReference type="AlphaFoldDB" id="A0A0A8XQP6"/>
<reference evidence="2" key="2">
    <citation type="journal article" date="2015" name="Data Brief">
        <title>Shoot transcriptome of the giant reed, Arundo donax.</title>
        <authorList>
            <person name="Barrero R.A."/>
            <person name="Guerrero F.D."/>
            <person name="Moolhuijzen P."/>
            <person name="Goolsby J.A."/>
            <person name="Tidwell J."/>
            <person name="Bellgard S.E."/>
            <person name="Bellgard M.I."/>
        </authorList>
    </citation>
    <scope>NUCLEOTIDE SEQUENCE</scope>
    <source>
        <tissue evidence="2">Shoot tissue taken approximately 20 cm above the soil surface</tissue>
    </source>
</reference>